<proteinExistence type="inferred from homology"/>
<dbReference type="RefSeq" id="WP_013537517.1">
    <property type="nucleotide sequence ID" value="NC_014926.1"/>
</dbReference>
<evidence type="ECO:0000256" key="2">
    <source>
        <dbReference type="ARBA" id="ARBA00008017"/>
    </source>
</evidence>
<feature type="transmembrane region" description="Helical" evidence="7">
    <location>
        <begin position="195"/>
        <end position="212"/>
    </location>
</feature>
<feature type="domain" description="Mechanosensitive ion channel MscS" evidence="8">
    <location>
        <begin position="368"/>
        <end position="445"/>
    </location>
</feature>
<dbReference type="Proteomes" id="UP000006362">
    <property type="component" value="Chromosome"/>
</dbReference>
<dbReference type="InterPro" id="IPR011066">
    <property type="entry name" value="MscS_channel_C_sf"/>
</dbReference>
<evidence type="ECO:0000256" key="1">
    <source>
        <dbReference type="ARBA" id="ARBA00004651"/>
    </source>
</evidence>
<evidence type="ECO:0000256" key="6">
    <source>
        <dbReference type="ARBA" id="ARBA00023136"/>
    </source>
</evidence>
<dbReference type="Gene3D" id="2.30.30.60">
    <property type="match status" value="1"/>
</dbReference>
<evidence type="ECO:0000259" key="8">
    <source>
        <dbReference type="Pfam" id="PF00924"/>
    </source>
</evidence>
<accession>E8T6E7</accession>
<dbReference type="eggNOG" id="COG3264">
    <property type="taxonomic scope" value="Bacteria"/>
</dbReference>
<dbReference type="InterPro" id="IPR010920">
    <property type="entry name" value="LSM_dom_sf"/>
</dbReference>
<keyword evidence="11" id="KW-1185">Reference proteome</keyword>
<feature type="transmembrane region" description="Helical" evidence="7">
    <location>
        <begin position="323"/>
        <end position="343"/>
    </location>
</feature>
<feature type="transmembrane region" description="Helical" evidence="7">
    <location>
        <begin position="242"/>
        <end position="261"/>
    </location>
</feature>
<feature type="transmembrane region" description="Helical" evidence="7">
    <location>
        <begin position="106"/>
        <end position="127"/>
    </location>
</feature>
<dbReference type="SUPFAM" id="SSF82689">
    <property type="entry name" value="Mechanosensitive channel protein MscS (YggB), C-terminal domain"/>
    <property type="match status" value="1"/>
</dbReference>
<feature type="transmembrane region" description="Helical" evidence="7">
    <location>
        <begin position="139"/>
        <end position="156"/>
    </location>
</feature>
<dbReference type="HOGENOM" id="CLU_482258_0_0_0"/>
<feature type="transmembrane region" description="Helical" evidence="7">
    <location>
        <begin position="44"/>
        <end position="65"/>
    </location>
</feature>
<dbReference type="PANTHER" id="PTHR30347">
    <property type="entry name" value="POTASSIUM CHANNEL RELATED"/>
    <property type="match status" value="1"/>
</dbReference>
<comment type="similarity">
    <text evidence="2">Belongs to the MscS (TC 1.A.23) family.</text>
</comment>
<dbReference type="GO" id="GO:0005886">
    <property type="term" value="C:plasma membrane"/>
    <property type="evidence" value="ECO:0007669"/>
    <property type="project" value="UniProtKB-SubCell"/>
</dbReference>
<feature type="transmembrane region" description="Helical" evidence="7">
    <location>
        <begin position="281"/>
        <end position="303"/>
    </location>
</feature>
<evidence type="ECO:0000313" key="10">
    <source>
        <dbReference type="EMBL" id="ADU96731.1"/>
    </source>
</evidence>
<keyword evidence="4 7" id="KW-0812">Transmembrane</keyword>
<evidence type="ECO:0000256" key="4">
    <source>
        <dbReference type="ARBA" id="ARBA00022692"/>
    </source>
</evidence>
<keyword evidence="6 7" id="KW-0472">Membrane</keyword>
<dbReference type="EMBL" id="CP002444">
    <property type="protein sequence ID" value="ADU96731.1"/>
    <property type="molecule type" value="Genomic_DNA"/>
</dbReference>
<evidence type="ECO:0000256" key="3">
    <source>
        <dbReference type="ARBA" id="ARBA00022475"/>
    </source>
</evidence>
<evidence type="ECO:0000259" key="9">
    <source>
        <dbReference type="Pfam" id="PF21082"/>
    </source>
</evidence>
<dbReference type="PANTHER" id="PTHR30347:SF1">
    <property type="entry name" value="MECHANOSENSITIVE CHANNEL MSCK"/>
    <property type="match status" value="1"/>
</dbReference>
<dbReference type="OrthoDB" id="9809206at2"/>
<dbReference type="Gene3D" id="3.30.70.100">
    <property type="match status" value="1"/>
</dbReference>
<name>E8T6E7_THEA1</name>
<dbReference type="KEGG" id="tam:Theam_0764"/>
<feature type="transmembrane region" description="Helical" evidence="7">
    <location>
        <begin position="349"/>
        <end position="373"/>
    </location>
</feature>
<gene>
    <name evidence="10" type="ordered locus">Theam_0764</name>
</gene>
<dbReference type="Pfam" id="PF21082">
    <property type="entry name" value="MS_channel_3rd"/>
    <property type="match status" value="1"/>
</dbReference>
<keyword evidence="3" id="KW-1003">Cell membrane</keyword>
<evidence type="ECO:0000256" key="5">
    <source>
        <dbReference type="ARBA" id="ARBA00022989"/>
    </source>
</evidence>
<evidence type="ECO:0000256" key="7">
    <source>
        <dbReference type="SAM" id="Phobius"/>
    </source>
</evidence>
<dbReference type="Gene3D" id="1.10.287.1260">
    <property type="match status" value="1"/>
</dbReference>
<feature type="transmembrane region" description="Helical" evidence="7">
    <location>
        <begin position="163"/>
        <end position="183"/>
    </location>
</feature>
<comment type="subcellular location">
    <subcellularLocation>
        <location evidence="1">Cell membrane</location>
        <topology evidence="1">Multi-pass membrane protein</topology>
    </subcellularLocation>
</comment>
<dbReference type="SUPFAM" id="SSF82861">
    <property type="entry name" value="Mechanosensitive channel protein MscS (YggB), transmembrane region"/>
    <property type="match status" value="1"/>
</dbReference>
<feature type="transmembrane region" description="Helical" evidence="7">
    <location>
        <begin position="12"/>
        <end position="32"/>
    </location>
</feature>
<feature type="domain" description="Mechanosensitive ion channel MscS C-terminal" evidence="9">
    <location>
        <begin position="454"/>
        <end position="538"/>
    </location>
</feature>
<evidence type="ECO:0000313" key="11">
    <source>
        <dbReference type="Proteomes" id="UP000006362"/>
    </source>
</evidence>
<dbReference type="InterPro" id="IPR006685">
    <property type="entry name" value="MscS_channel_2nd"/>
</dbReference>
<dbReference type="AlphaFoldDB" id="E8T6E7"/>
<dbReference type="SUPFAM" id="SSF50182">
    <property type="entry name" value="Sm-like ribonucleoproteins"/>
    <property type="match status" value="1"/>
</dbReference>
<dbReference type="InterPro" id="IPR011014">
    <property type="entry name" value="MscS_channel_TM-2"/>
</dbReference>
<dbReference type="InterPro" id="IPR049278">
    <property type="entry name" value="MS_channel_C"/>
</dbReference>
<dbReference type="Pfam" id="PF00924">
    <property type="entry name" value="MS_channel_2nd"/>
    <property type="match status" value="1"/>
</dbReference>
<dbReference type="GO" id="GO:0008381">
    <property type="term" value="F:mechanosensitive monoatomic ion channel activity"/>
    <property type="evidence" value="ECO:0007669"/>
    <property type="project" value="UniProtKB-ARBA"/>
</dbReference>
<dbReference type="STRING" id="648996.Theam_0764"/>
<dbReference type="InterPro" id="IPR023408">
    <property type="entry name" value="MscS_beta-dom_sf"/>
</dbReference>
<dbReference type="InterPro" id="IPR052702">
    <property type="entry name" value="MscS-like_channel"/>
</dbReference>
<sequence>MSSQLPLFLREHAPFLLFILLVVGALGLELLVRRLVVTRLKERLVADAAVITVVSLALFGAGWQLSDYYKEWVFRELLRNTAILVAALHLTRAVHLLTGKRGRKKLLPYLAFIVAYLLSLFFLFPPVQNAQVLVWSVRLKKLFIFLGATAVVWEIGETLKNEFVARIFRLSSTTAMLLLFGLWEVNYLNFNFKTLIGIAIIVFLTAVFTFAYSKGIPELVKRVCKELPQQDSKVVENNLKSLLTVLYLILLVKLLSGFSNLGSLFDKLENAYLIKTDLVKISVGNIITFGTLAVILFNLLNIVKKLIKLTFPKERREVEGGSAEALIFNLGVLFNSIILLSTLGITWKVILPIAGTLGVGLGFGLQTIMNNYVSGFILLFSKKLKVGDIVELPSVSVSTLGSTSPSVFGKVEDIGILSTIIRTNDGVEISIPNSSFISSPIVNFSLKDPYVRLKIPVGVAYSSDPKEVKRLLEEVIEELPYTVRFLPKMVRFEELGDSALIFRAIFWIDVRKDMWVRNIISDFYFRAWYKLKEAGVEIPFPQNDVWFRNSLKVEIERPNLPKEES</sequence>
<keyword evidence="5 7" id="KW-1133">Transmembrane helix</keyword>
<organism evidence="10 11">
    <name type="scientific">Thermovibrio ammonificans (strain DSM 15698 / JCM 12110 / HB-1)</name>
    <dbReference type="NCBI Taxonomy" id="648996"/>
    <lineage>
        <taxon>Bacteria</taxon>
        <taxon>Pseudomonadati</taxon>
        <taxon>Aquificota</taxon>
        <taxon>Aquificia</taxon>
        <taxon>Desulfurobacteriales</taxon>
        <taxon>Desulfurobacteriaceae</taxon>
        <taxon>Thermovibrio</taxon>
    </lineage>
</organism>
<reference evidence="10" key="1">
    <citation type="submission" date="2011-01" db="EMBL/GenBank/DDBJ databases">
        <title>Complete sequence of chromosome of Thermovibrio ammonificans HB-1.</title>
        <authorList>
            <consortium name="US DOE Joint Genome Institute"/>
            <person name="Lucas S."/>
            <person name="Copeland A."/>
            <person name="Lapidus A."/>
            <person name="Cheng J.-F."/>
            <person name="Goodwin L."/>
            <person name="Pitluck S."/>
            <person name="Davenport K."/>
            <person name="Detter J.C."/>
            <person name="Han C."/>
            <person name="Tapia R."/>
            <person name="Land M."/>
            <person name="Hauser L."/>
            <person name="Kyrpides N."/>
            <person name="Ivanova N."/>
            <person name="Ovchinnikova G."/>
            <person name="Vetriani C."/>
            <person name="Woyke T."/>
        </authorList>
    </citation>
    <scope>NUCLEOTIDE SEQUENCE [LARGE SCALE GENOMIC DNA]</scope>
    <source>
        <strain evidence="10">HB-1</strain>
    </source>
</reference>
<protein>
    <submittedName>
        <fullName evidence="10">MscS Mechanosensitive ion channel</fullName>
    </submittedName>
</protein>
<feature type="transmembrane region" description="Helical" evidence="7">
    <location>
        <begin position="77"/>
        <end position="94"/>
    </location>
</feature>